<feature type="transmembrane region" description="Helical" evidence="1">
    <location>
        <begin position="131"/>
        <end position="149"/>
    </location>
</feature>
<proteinExistence type="predicted"/>
<dbReference type="Proteomes" id="UP000551501">
    <property type="component" value="Unassembled WGS sequence"/>
</dbReference>
<dbReference type="Gene3D" id="3.30.565.10">
    <property type="entry name" value="Histidine kinase-like ATPase, C-terminal domain"/>
    <property type="match status" value="1"/>
</dbReference>
<evidence type="ECO:0008006" key="4">
    <source>
        <dbReference type="Google" id="ProtNLM"/>
    </source>
</evidence>
<sequence>MLNDPEHSPSSRLGDRIMGDLRNRSRAHTSTQTVQSVGAGILGGAYLVYLVTATGSFTDFGRLVDPWWLPISAVVVVLSGFALLAVAFTGRIDRLFPAGAMCAVGYLAMMGLWFLAWNGAATDVDGRSPTIVVWFTMLPELASLALVLAERPVLAAGNFVVSGILGEAVASVGRTGAYGDLESAMRTLWSLSWGGIFLAMGVTAVAFARRLDDTRSTTVETVRDRAREDTRGIEQRRLDSLVHDRIIALLLALRPGSPEPETVASAASVLDELDHWWDRATDADSDGREFVERLRATVVLLGDRVAVRAELSAAPATRFPFEVTEAILDAVAEAVRNYHRHAGEGADCLVIAVIDDDSIAVTVVDDGVGFDPDAIPLGRLGLSFGITGRLDSVPGGTSSVLSAMGQGVRVHVGWERP</sequence>
<comment type="caution">
    <text evidence="2">The sequence shown here is derived from an EMBL/GenBank/DDBJ whole genome shotgun (WGS) entry which is preliminary data.</text>
</comment>
<accession>A0A840EYD4</accession>
<gene>
    <name evidence="2" type="ORF">BKA16_001845</name>
</gene>
<name>A0A840EYD4_9ACTN</name>
<keyword evidence="3" id="KW-1185">Reference proteome</keyword>
<evidence type="ECO:0000256" key="1">
    <source>
        <dbReference type="SAM" id="Phobius"/>
    </source>
</evidence>
<feature type="transmembrane region" description="Helical" evidence="1">
    <location>
        <begin position="156"/>
        <end position="176"/>
    </location>
</feature>
<dbReference type="SUPFAM" id="SSF55874">
    <property type="entry name" value="ATPase domain of HSP90 chaperone/DNA topoisomerase II/histidine kinase"/>
    <property type="match status" value="1"/>
</dbReference>
<dbReference type="AlphaFoldDB" id="A0A840EYD4"/>
<feature type="transmembrane region" description="Helical" evidence="1">
    <location>
        <begin position="67"/>
        <end position="88"/>
    </location>
</feature>
<evidence type="ECO:0000313" key="2">
    <source>
        <dbReference type="EMBL" id="MBB4135293.1"/>
    </source>
</evidence>
<keyword evidence="1" id="KW-1133">Transmembrane helix</keyword>
<feature type="transmembrane region" description="Helical" evidence="1">
    <location>
        <begin position="188"/>
        <end position="208"/>
    </location>
</feature>
<protein>
    <recommendedName>
        <fullName evidence="4">ATP-binding protein</fullName>
    </recommendedName>
</protein>
<keyword evidence="1" id="KW-0812">Transmembrane</keyword>
<dbReference type="EMBL" id="JACIFP010000001">
    <property type="protein sequence ID" value="MBB4135293.1"/>
    <property type="molecule type" value="Genomic_DNA"/>
</dbReference>
<feature type="transmembrane region" description="Helical" evidence="1">
    <location>
        <begin position="95"/>
        <end position="116"/>
    </location>
</feature>
<dbReference type="RefSeq" id="WP_183370353.1">
    <property type="nucleotide sequence ID" value="NZ_BAABHL010000127.1"/>
</dbReference>
<reference evidence="2 3" key="1">
    <citation type="submission" date="2020-08" db="EMBL/GenBank/DDBJ databases">
        <title>Sequencing the genomes of 1000 actinobacteria strains.</title>
        <authorList>
            <person name="Klenk H.-P."/>
        </authorList>
    </citation>
    <scope>NUCLEOTIDE SEQUENCE [LARGE SCALE GENOMIC DNA]</scope>
    <source>
        <strain evidence="2 3">DSM 45298</strain>
    </source>
</reference>
<organism evidence="2 3">
    <name type="scientific">Gordonia humi</name>
    <dbReference type="NCBI Taxonomy" id="686429"/>
    <lineage>
        <taxon>Bacteria</taxon>
        <taxon>Bacillati</taxon>
        <taxon>Actinomycetota</taxon>
        <taxon>Actinomycetes</taxon>
        <taxon>Mycobacteriales</taxon>
        <taxon>Gordoniaceae</taxon>
        <taxon>Gordonia</taxon>
    </lineage>
</organism>
<dbReference type="InterPro" id="IPR036890">
    <property type="entry name" value="HATPase_C_sf"/>
</dbReference>
<evidence type="ECO:0000313" key="3">
    <source>
        <dbReference type="Proteomes" id="UP000551501"/>
    </source>
</evidence>
<keyword evidence="1" id="KW-0472">Membrane</keyword>
<feature type="transmembrane region" description="Helical" evidence="1">
    <location>
        <begin position="34"/>
        <end position="55"/>
    </location>
</feature>